<gene>
    <name evidence="1" type="ORF">CB4_02968</name>
</gene>
<sequence length="187" mass="20631">MKKNMLSVLTLALLGGLIPVQAKGLEVYQAQNIDIVQAQDIEIVHAEDVKPVIPPKNKPSTVPSKSNSVDYAFRTFILWVPGTSYSFDNYAAGTRTLYTSTGTLPKSALTVNKDGTYVWNSAWDGKIIKGKWKKNNDGTINLLKGQEGKTWTLSKGDGKYEDIFLMDGSIWYSGKTVTLKKGKVPKK</sequence>
<dbReference type="AlphaFoldDB" id="A0A0U5BEV1"/>
<keyword evidence="2" id="KW-1185">Reference proteome</keyword>
<protein>
    <submittedName>
        <fullName evidence="1">Uncharacterized protein</fullName>
    </submittedName>
</protein>
<proteinExistence type="predicted"/>
<organism evidence="1 2">
    <name type="scientific">Aneurinibacillus soli</name>
    <dbReference type="NCBI Taxonomy" id="1500254"/>
    <lineage>
        <taxon>Bacteria</taxon>
        <taxon>Bacillati</taxon>
        <taxon>Bacillota</taxon>
        <taxon>Bacilli</taxon>
        <taxon>Bacillales</taxon>
        <taxon>Paenibacillaceae</taxon>
        <taxon>Aneurinibacillus group</taxon>
        <taxon>Aneurinibacillus</taxon>
    </lineage>
</organism>
<name>A0A0U5BEV1_9BACL</name>
<dbReference type="KEGG" id="asoc:CB4_02968"/>
<dbReference type="EMBL" id="AP017312">
    <property type="protein sequence ID" value="BAU28791.1"/>
    <property type="molecule type" value="Genomic_DNA"/>
</dbReference>
<dbReference type="RefSeq" id="WP_096466501.1">
    <property type="nucleotide sequence ID" value="NZ_AP017312.1"/>
</dbReference>
<evidence type="ECO:0000313" key="2">
    <source>
        <dbReference type="Proteomes" id="UP000217696"/>
    </source>
</evidence>
<reference evidence="1 2" key="1">
    <citation type="submission" date="2015-12" db="EMBL/GenBank/DDBJ databases">
        <title>Genome sequence of Aneurinibacillus soli.</title>
        <authorList>
            <person name="Lee J.S."/>
            <person name="Lee K.C."/>
            <person name="Kim K.K."/>
            <person name="Lee B.W."/>
        </authorList>
    </citation>
    <scope>NUCLEOTIDE SEQUENCE [LARGE SCALE GENOMIC DNA]</scope>
    <source>
        <strain evidence="1 2">CB4</strain>
    </source>
</reference>
<accession>A0A0U5BEV1</accession>
<dbReference type="Proteomes" id="UP000217696">
    <property type="component" value="Chromosome"/>
</dbReference>
<evidence type="ECO:0000313" key="1">
    <source>
        <dbReference type="EMBL" id="BAU28791.1"/>
    </source>
</evidence>